<accession>A0A101LYE9</accession>
<comment type="caution">
    <text evidence="1">The sequence shown here is derived from an EMBL/GenBank/DDBJ whole genome shotgun (WGS) entry which is preliminary data.</text>
</comment>
<dbReference type="EMBL" id="LKAM01000007">
    <property type="protein sequence ID" value="KUM47582.1"/>
    <property type="molecule type" value="Genomic_DNA"/>
</dbReference>
<dbReference type="AlphaFoldDB" id="A0A101LYE9"/>
<geneLocation type="mitochondrion" evidence="1"/>
<evidence type="ECO:0000313" key="1">
    <source>
        <dbReference type="EMBL" id="KUM47582.1"/>
    </source>
</evidence>
<name>A0A101LYE9_PICGL</name>
<sequence length="111" mass="12991">MAAFLALQLTSHYIRNMSGFISFLSSDSNTSREWGRGITSEKVGYITNSIVRMCRYSNKWIFPLSTTCSPLWARAVWLMLMISKSRQQHEGRTWLGSRLSFHYLTYQSLYY</sequence>
<reference evidence="1" key="1">
    <citation type="journal article" date="2015" name="Genome Biol. Evol.">
        <title>Organellar Genomes of White Spruce (Picea glauca): Assembly and Annotation.</title>
        <authorList>
            <person name="Jackman S.D."/>
            <person name="Warren R.L."/>
            <person name="Gibb E.A."/>
            <person name="Vandervalk B.P."/>
            <person name="Mohamadi H."/>
            <person name="Chu J."/>
            <person name="Raymond A."/>
            <person name="Pleasance S."/>
            <person name="Coope R."/>
            <person name="Wildung M.R."/>
            <person name="Ritland C.E."/>
            <person name="Bousquet J."/>
            <person name="Jones S.J."/>
            <person name="Bohlmann J."/>
            <person name="Birol I."/>
        </authorList>
    </citation>
    <scope>NUCLEOTIDE SEQUENCE [LARGE SCALE GENOMIC DNA]</scope>
    <source>
        <tissue evidence="1">Flushing bud</tissue>
    </source>
</reference>
<gene>
    <name evidence="1" type="ORF">ABT39_MTgene5768</name>
</gene>
<proteinExistence type="predicted"/>
<keyword evidence="1" id="KW-0496">Mitochondrion</keyword>
<organism evidence="1">
    <name type="scientific">Picea glauca</name>
    <name type="common">White spruce</name>
    <name type="synonym">Pinus glauca</name>
    <dbReference type="NCBI Taxonomy" id="3330"/>
    <lineage>
        <taxon>Eukaryota</taxon>
        <taxon>Viridiplantae</taxon>
        <taxon>Streptophyta</taxon>
        <taxon>Embryophyta</taxon>
        <taxon>Tracheophyta</taxon>
        <taxon>Spermatophyta</taxon>
        <taxon>Pinopsida</taxon>
        <taxon>Pinidae</taxon>
        <taxon>Conifers I</taxon>
        <taxon>Pinales</taxon>
        <taxon>Pinaceae</taxon>
        <taxon>Picea</taxon>
    </lineage>
</organism>
<protein>
    <submittedName>
        <fullName evidence="1">Uncharacterized protein</fullName>
    </submittedName>
</protein>